<evidence type="ECO:0000256" key="1">
    <source>
        <dbReference type="SAM" id="SignalP"/>
    </source>
</evidence>
<name>A0A6P7GW63_DIAVI</name>
<dbReference type="AlphaFoldDB" id="A0A6P7GW63"/>
<dbReference type="InParanoid" id="A0A6P7GW63"/>
<evidence type="ECO:0000313" key="2">
    <source>
        <dbReference type="RefSeq" id="XP_028150277.1"/>
    </source>
</evidence>
<organism evidence="2">
    <name type="scientific">Diabrotica virgifera virgifera</name>
    <name type="common">western corn rootworm</name>
    <dbReference type="NCBI Taxonomy" id="50390"/>
    <lineage>
        <taxon>Eukaryota</taxon>
        <taxon>Metazoa</taxon>
        <taxon>Ecdysozoa</taxon>
        <taxon>Arthropoda</taxon>
        <taxon>Hexapoda</taxon>
        <taxon>Insecta</taxon>
        <taxon>Pterygota</taxon>
        <taxon>Neoptera</taxon>
        <taxon>Endopterygota</taxon>
        <taxon>Coleoptera</taxon>
        <taxon>Polyphaga</taxon>
        <taxon>Cucujiformia</taxon>
        <taxon>Chrysomeloidea</taxon>
        <taxon>Chrysomelidae</taxon>
        <taxon>Galerucinae</taxon>
        <taxon>Diabroticina</taxon>
        <taxon>Diabroticites</taxon>
        <taxon>Diabrotica</taxon>
    </lineage>
</organism>
<feature type="signal peptide" evidence="1">
    <location>
        <begin position="1"/>
        <end position="23"/>
    </location>
</feature>
<protein>
    <submittedName>
        <fullName evidence="2">Uncharacterized protein LOC114343644</fullName>
    </submittedName>
</protein>
<accession>A0A6P7GW63</accession>
<feature type="chain" id="PRO_5027992307" evidence="1">
    <location>
        <begin position="24"/>
        <end position="135"/>
    </location>
</feature>
<gene>
    <name evidence="2" type="primary">LOC114343644</name>
</gene>
<keyword evidence="1" id="KW-0732">Signal</keyword>
<proteinExistence type="predicted"/>
<reference evidence="2" key="1">
    <citation type="submission" date="2025-08" db="UniProtKB">
        <authorList>
            <consortium name="RefSeq"/>
        </authorList>
    </citation>
    <scope>IDENTIFICATION</scope>
    <source>
        <tissue evidence="2">Whole insect</tissue>
    </source>
</reference>
<dbReference type="RefSeq" id="XP_028150277.1">
    <property type="nucleotide sequence ID" value="XM_028294476.1"/>
</dbReference>
<sequence>MLPKMFKLSYILLAVYTFSVCESFENSGKYFQTLDENLARDATTNKPKDIVLFHNRRNGKSEIVIIVSFSDSNHLEWFISVDNNINKIWSWEFDNLVNHFNYFKMSNRNILFVVTNIGQGFLYEFNFREDPLERW</sequence>